<dbReference type="Proteomes" id="UP000294847">
    <property type="component" value="Chromosome 3"/>
</dbReference>
<protein>
    <recommendedName>
        <fullName evidence="2">NWD NACHT-NTPase N-terminal domain-containing protein</fullName>
    </recommendedName>
</protein>
<dbReference type="InterPro" id="IPR036770">
    <property type="entry name" value="Ankyrin_rpt-contain_sf"/>
</dbReference>
<evidence type="ECO:0000256" key="1">
    <source>
        <dbReference type="PROSITE-ProRule" id="PRU00023"/>
    </source>
</evidence>
<gene>
    <name evidence="3" type="ORF">PoMZ_03450</name>
</gene>
<reference evidence="3 4" key="1">
    <citation type="journal article" date="2019" name="Mol. Biol. Evol.">
        <title>Blast fungal genomes show frequent chromosomal changes, gene gains and losses, and effector gene turnover.</title>
        <authorList>
            <person name="Gomez Luciano L.B."/>
            <person name="Jason Tsai I."/>
            <person name="Chuma I."/>
            <person name="Tosa Y."/>
            <person name="Chen Y.H."/>
            <person name="Li J.Y."/>
            <person name="Li M.Y."/>
            <person name="Jade Lu M.Y."/>
            <person name="Nakayashiki H."/>
            <person name="Li W.H."/>
        </authorList>
    </citation>
    <scope>NUCLEOTIDE SEQUENCE [LARGE SCALE GENOMIC DNA]</scope>
    <source>
        <strain evidence="3">MZ5-1-6</strain>
    </source>
</reference>
<accession>A0A4P7N755</accession>
<dbReference type="InterPro" id="IPR002110">
    <property type="entry name" value="Ankyrin_rpt"/>
</dbReference>
<dbReference type="PROSITE" id="PS50297">
    <property type="entry name" value="ANK_REP_REGION"/>
    <property type="match status" value="2"/>
</dbReference>
<dbReference type="InterPro" id="IPR039323">
    <property type="entry name" value="ANKRD_45/46/60"/>
</dbReference>
<dbReference type="InterPro" id="IPR031359">
    <property type="entry name" value="NACHT_N"/>
</dbReference>
<feature type="repeat" description="ANK" evidence="1">
    <location>
        <begin position="496"/>
        <end position="520"/>
    </location>
</feature>
<sequence>MKNESHRHQAFSPTLRTYFPSSTFPPLLWSVRCNIVAPPHSIVGFFGRKKNPSGAPSSSGKQSSRWKKIWRWKLRGSNKISPVQNEYEVNIAASVTGPTGQSRNASNTATSVELLHSESCPTNNNPIPNDGGATAASKFSWDLAYEALREEKPEIVQAYEELLSKTFPYLKKTSSTADLNDILSKESNEQAKPLYVSNTETAERNAQNDTNSRKQWKTSSLWARNKWRGSKLPLRSGRRNQMQHLVTSIRFRKDWINNAVQASPTASTAWAGVCLLLTLLSNPAEVDHANKEGFAYVTPKIQYYTDMESFFLQGNEQDTSRTEQSLPTMSLLSGIFWRVLAQIVVWAIYYGGRQKCLLSPSDGEGISPPYRSLLVGSYYYQNMGAYFGYLPNTCGSCGVLYEKDGVTEMLDYSARHWGSHFREANIENTAVLSLALKICNPTSNHYAAWAKIYRRAHYSFPQNATNLILASYFGHKGVVRVLLDTGKVDVDAKDEDGQTPLLFVAARGYETMVRMLLDTGKVGVDAEDKHGRTPLSLAAEKGHENVVRRLHEFIHNRSAHDPIPTAVSSLLRNSE</sequence>
<evidence type="ECO:0000259" key="2">
    <source>
        <dbReference type="Pfam" id="PF17100"/>
    </source>
</evidence>
<organism evidence="3 4">
    <name type="scientific">Pyricularia oryzae</name>
    <name type="common">Rice blast fungus</name>
    <name type="synonym">Magnaporthe oryzae</name>
    <dbReference type="NCBI Taxonomy" id="318829"/>
    <lineage>
        <taxon>Eukaryota</taxon>
        <taxon>Fungi</taxon>
        <taxon>Dikarya</taxon>
        <taxon>Ascomycota</taxon>
        <taxon>Pezizomycotina</taxon>
        <taxon>Sordariomycetes</taxon>
        <taxon>Sordariomycetidae</taxon>
        <taxon>Magnaporthales</taxon>
        <taxon>Pyriculariaceae</taxon>
        <taxon>Pyricularia</taxon>
    </lineage>
</organism>
<evidence type="ECO:0000313" key="3">
    <source>
        <dbReference type="EMBL" id="QBZ58497.1"/>
    </source>
</evidence>
<dbReference type="AlphaFoldDB" id="A0A4P7N755"/>
<name>A0A4P7N755_PYROR</name>
<dbReference type="SMART" id="SM00248">
    <property type="entry name" value="ANK"/>
    <property type="match status" value="3"/>
</dbReference>
<feature type="repeat" description="ANK" evidence="1">
    <location>
        <begin position="530"/>
        <end position="550"/>
    </location>
</feature>
<feature type="domain" description="NWD NACHT-NTPase N-terminal" evidence="2">
    <location>
        <begin position="141"/>
        <end position="325"/>
    </location>
</feature>
<dbReference type="SUPFAM" id="SSF48403">
    <property type="entry name" value="Ankyrin repeat"/>
    <property type="match status" value="1"/>
</dbReference>
<dbReference type="Gene3D" id="1.25.40.20">
    <property type="entry name" value="Ankyrin repeat-containing domain"/>
    <property type="match status" value="1"/>
</dbReference>
<dbReference type="PANTHER" id="PTHR22677:SF4">
    <property type="entry name" value="USHER SYNDROME TYPE-1G PROTEIN-LIKE PROTEIN"/>
    <property type="match status" value="1"/>
</dbReference>
<dbReference type="Pfam" id="PF17100">
    <property type="entry name" value="NACHT_N"/>
    <property type="match status" value="1"/>
</dbReference>
<dbReference type="PANTHER" id="PTHR22677">
    <property type="entry name" value="ANKYRIN REPEAT DOMAIN-CONTAINING PROTEIN 60"/>
    <property type="match status" value="1"/>
</dbReference>
<dbReference type="EMBL" id="CP034206">
    <property type="protein sequence ID" value="QBZ58497.1"/>
    <property type="molecule type" value="Genomic_DNA"/>
</dbReference>
<evidence type="ECO:0000313" key="4">
    <source>
        <dbReference type="Proteomes" id="UP000294847"/>
    </source>
</evidence>
<proteinExistence type="predicted"/>
<dbReference type="PROSITE" id="PS50088">
    <property type="entry name" value="ANK_REPEAT"/>
    <property type="match status" value="2"/>
</dbReference>
<dbReference type="Pfam" id="PF12796">
    <property type="entry name" value="Ank_2"/>
    <property type="match status" value="1"/>
</dbReference>
<keyword evidence="1" id="KW-0040">ANK repeat</keyword>